<protein>
    <submittedName>
        <fullName evidence="2">Uncharacterized protein</fullName>
    </submittedName>
</protein>
<name>A0A2T0PP67_9ACTN</name>
<accession>A0A2T0PP67</accession>
<dbReference type="Proteomes" id="UP000237846">
    <property type="component" value="Unassembled WGS sequence"/>
</dbReference>
<keyword evidence="3" id="KW-1185">Reference proteome</keyword>
<sequence>MNNGNTKYTQLSAREIGEALEEAIAVRDDYHEDADPDVPVRLGLLRDLIDALEQEARRADGAEAALAESRWKVADAERRAAADFNLGAVA</sequence>
<keyword evidence="1" id="KW-0175">Coiled coil</keyword>
<evidence type="ECO:0000313" key="2">
    <source>
        <dbReference type="EMBL" id="PRX90699.1"/>
    </source>
</evidence>
<dbReference type="EMBL" id="PVZC01000018">
    <property type="protein sequence ID" value="PRX90699.1"/>
    <property type="molecule type" value="Genomic_DNA"/>
</dbReference>
<feature type="coiled-coil region" evidence="1">
    <location>
        <begin position="45"/>
        <end position="79"/>
    </location>
</feature>
<gene>
    <name evidence="2" type="ORF">CLV72_11837</name>
</gene>
<proteinExistence type="predicted"/>
<dbReference type="RefSeq" id="WP_106253853.1">
    <property type="nucleotide sequence ID" value="NZ_PVZC01000018.1"/>
</dbReference>
<evidence type="ECO:0000256" key="1">
    <source>
        <dbReference type="SAM" id="Coils"/>
    </source>
</evidence>
<evidence type="ECO:0000313" key="3">
    <source>
        <dbReference type="Proteomes" id="UP000237846"/>
    </source>
</evidence>
<organism evidence="2 3">
    <name type="scientific">Allonocardiopsis opalescens</name>
    <dbReference type="NCBI Taxonomy" id="1144618"/>
    <lineage>
        <taxon>Bacteria</taxon>
        <taxon>Bacillati</taxon>
        <taxon>Actinomycetota</taxon>
        <taxon>Actinomycetes</taxon>
        <taxon>Streptosporangiales</taxon>
        <taxon>Allonocardiopsis</taxon>
    </lineage>
</organism>
<dbReference type="AlphaFoldDB" id="A0A2T0PP67"/>
<reference evidence="2 3" key="1">
    <citation type="submission" date="2018-03" db="EMBL/GenBank/DDBJ databases">
        <title>Genomic Encyclopedia of Archaeal and Bacterial Type Strains, Phase II (KMG-II): from individual species to whole genera.</title>
        <authorList>
            <person name="Goeker M."/>
        </authorList>
    </citation>
    <scope>NUCLEOTIDE SEQUENCE [LARGE SCALE GENOMIC DNA]</scope>
    <source>
        <strain evidence="2 3">DSM 45601</strain>
    </source>
</reference>
<comment type="caution">
    <text evidence="2">The sequence shown here is derived from an EMBL/GenBank/DDBJ whole genome shotgun (WGS) entry which is preliminary data.</text>
</comment>